<dbReference type="Gene3D" id="1.10.10.10">
    <property type="entry name" value="Winged helix-like DNA-binding domain superfamily/Winged helix DNA-binding domain"/>
    <property type="match status" value="1"/>
</dbReference>
<accession>A0ABV4ADH9</accession>
<dbReference type="EMBL" id="JBGCUO010000001">
    <property type="protein sequence ID" value="MEY1660906.1"/>
    <property type="molecule type" value="Genomic_DNA"/>
</dbReference>
<dbReference type="SUPFAM" id="SSF46894">
    <property type="entry name" value="C-terminal effector domain of the bipartite response regulators"/>
    <property type="match status" value="1"/>
</dbReference>
<evidence type="ECO:0000256" key="3">
    <source>
        <dbReference type="ARBA" id="ARBA00023163"/>
    </source>
</evidence>
<evidence type="ECO:0000256" key="1">
    <source>
        <dbReference type="ARBA" id="ARBA00023015"/>
    </source>
</evidence>
<dbReference type="SMART" id="SM00421">
    <property type="entry name" value="HTH_LUXR"/>
    <property type="match status" value="1"/>
</dbReference>
<dbReference type="Proteomes" id="UP001562065">
    <property type="component" value="Unassembled WGS sequence"/>
</dbReference>
<dbReference type="PROSITE" id="PS50043">
    <property type="entry name" value="HTH_LUXR_2"/>
    <property type="match status" value="1"/>
</dbReference>
<feature type="domain" description="HTH luxR-type" evidence="4">
    <location>
        <begin position="160"/>
        <end position="225"/>
    </location>
</feature>
<proteinExistence type="predicted"/>
<dbReference type="InterPro" id="IPR000792">
    <property type="entry name" value="Tscrpt_reg_LuxR_C"/>
</dbReference>
<keyword evidence="2" id="KW-0238">DNA-binding</keyword>
<protein>
    <submittedName>
        <fullName evidence="5">LuxR C-terminal-related transcriptional regulator</fullName>
    </submittedName>
</protein>
<gene>
    <name evidence="5" type="ORF">AB5I84_01960</name>
</gene>
<dbReference type="InterPro" id="IPR036388">
    <property type="entry name" value="WH-like_DNA-bd_sf"/>
</dbReference>
<dbReference type="InterPro" id="IPR016032">
    <property type="entry name" value="Sig_transdc_resp-reg_C-effctor"/>
</dbReference>
<sequence length="252" mass="27468">MLSLSAALEHTGLLARLSTRDRLRRGVSQLLGQCGFEYFHFVQEHVRSLTEGQQWQLGVLPPPLSLGAMAPLAGGSEPGLWSWPEPPVPAPVRGVLQPWLALPLHGVVLNLPSGLGSLSRLTLAANQQQPLPPAWELGAFALYLGHTLAECAQRLQQQQPERPAPVFNAREQQCLAWAAEGHTNAEIGRLLGISERTTTYHIARACRKIGARNRQHAVTQALLTGALPLDCLRGQDQPARLGSETEVRPDRV</sequence>
<reference evidence="5 6" key="1">
    <citation type="submission" date="2024-07" db="EMBL/GenBank/DDBJ databases">
        <authorList>
            <person name="Ren Q."/>
        </authorList>
    </citation>
    <scope>NUCLEOTIDE SEQUENCE [LARGE SCALE GENOMIC DNA]</scope>
    <source>
        <strain evidence="5 6">REN37</strain>
    </source>
</reference>
<evidence type="ECO:0000313" key="6">
    <source>
        <dbReference type="Proteomes" id="UP001562065"/>
    </source>
</evidence>
<dbReference type="Pfam" id="PF00196">
    <property type="entry name" value="GerE"/>
    <property type="match status" value="1"/>
</dbReference>
<name>A0ABV4ADH9_9GAMM</name>
<evidence type="ECO:0000313" key="5">
    <source>
        <dbReference type="EMBL" id="MEY1660906.1"/>
    </source>
</evidence>
<dbReference type="PANTHER" id="PTHR44688">
    <property type="entry name" value="DNA-BINDING TRANSCRIPTIONAL ACTIVATOR DEVR_DOSR"/>
    <property type="match status" value="1"/>
</dbReference>
<dbReference type="RefSeq" id="WP_369454146.1">
    <property type="nucleotide sequence ID" value="NZ_JBGCUO010000001.1"/>
</dbReference>
<evidence type="ECO:0000259" key="4">
    <source>
        <dbReference type="PROSITE" id="PS50043"/>
    </source>
</evidence>
<dbReference type="PANTHER" id="PTHR44688:SF16">
    <property type="entry name" value="DNA-BINDING TRANSCRIPTIONAL ACTIVATOR DEVR_DOSR"/>
    <property type="match status" value="1"/>
</dbReference>
<keyword evidence="6" id="KW-1185">Reference proteome</keyword>
<evidence type="ECO:0000256" key="2">
    <source>
        <dbReference type="ARBA" id="ARBA00023125"/>
    </source>
</evidence>
<organism evidence="5 6">
    <name type="scientific">Isoalcanivorax beigongshangi</name>
    <dbReference type="NCBI Taxonomy" id="3238810"/>
    <lineage>
        <taxon>Bacteria</taxon>
        <taxon>Pseudomonadati</taxon>
        <taxon>Pseudomonadota</taxon>
        <taxon>Gammaproteobacteria</taxon>
        <taxon>Oceanospirillales</taxon>
        <taxon>Alcanivoracaceae</taxon>
        <taxon>Isoalcanivorax</taxon>
    </lineage>
</organism>
<dbReference type="PRINTS" id="PR00038">
    <property type="entry name" value="HTHLUXR"/>
</dbReference>
<dbReference type="CDD" id="cd06170">
    <property type="entry name" value="LuxR_C_like"/>
    <property type="match status" value="1"/>
</dbReference>
<keyword evidence="3" id="KW-0804">Transcription</keyword>
<comment type="caution">
    <text evidence="5">The sequence shown here is derived from an EMBL/GenBank/DDBJ whole genome shotgun (WGS) entry which is preliminary data.</text>
</comment>
<keyword evidence="1" id="KW-0805">Transcription regulation</keyword>